<dbReference type="SUPFAM" id="SSF56420">
    <property type="entry name" value="Peptide deformylase"/>
    <property type="match status" value="1"/>
</dbReference>
<dbReference type="PANTHER" id="PTHR10458:SF22">
    <property type="entry name" value="PEPTIDE DEFORMYLASE"/>
    <property type="match status" value="1"/>
</dbReference>
<keyword evidence="3" id="KW-0378">Hydrolase</keyword>
<organism evidence="3 4">
    <name type="scientific">Muricoprocola aceti</name>
    <dbReference type="NCBI Taxonomy" id="2981772"/>
    <lineage>
        <taxon>Bacteria</taxon>
        <taxon>Bacillati</taxon>
        <taxon>Bacillota</taxon>
        <taxon>Clostridia</taxon>
        <taxon>Lachnospirales</taxon>
        <taxon>Lachnospiraceae</taxon>
        <taxon>Muricoprocola</taxon>
    </lineage>
</organism>
<sequence>MIKPIMKDVLFLGQKSEPATKADLQVGIDLQDTLAAHREECVGMAANMIGIKKRVIIVNMGMIDIVMFNPVIRKKSGAYETEEGCLSLTGVRKTTRYEKIEVEYLDQNWKKQKMALSGWSAQICQHEMDHCDGVII</sequence>
<name>A0ABT2SN33_9FIRM</name>
<proteinExistence type="inferred from homology"/>
<dbReference type="Pfam" id="PF01327">
    <property type="entry name" value="Pep_deformylase"/>
    <property type="match status" value="1"/>
</dbReference>
<accession>A0ABT2SN33</accession>
<dbReference type="PIRSF" id="PIRSF004749">
    <property type="entry name" value="Pep_def"/>
    <property type="match status" value="1"/>
</dbReference>
<evidence type="ECO:0000256" key="2">
    <source>
        <dbReference type="ARBA" id="ARBA00023004"/>
    </source>
</evidence>
<comment type="similarity">
    <text evidence="1">Belongs to the polypeptide deformylase family.</text>
</comment>
<dbReference type="InterPro" id="IPR023635">
    <property type="entry name" value="Peptide_deformylase"/>
</dbReference>
<evidence type="ECO:0000256" key="1">
    <source>
        <dbReference type="ARBA" id="ARBA00010759"/>
    </source>
</evidence>
<keyword evidence="2" id="KW-0408">Iron</keyword>
<evidence type="ECO:0000313" key="4">
    <source>
        <dbReference type="Proteomes" id="UP001652338"/>
    </source>
</evidence>
<dbReference type="EMBL" id="JAOQKE010000015">
    <property type="protein sequence ID" value="MCU6725924.1"/>
    <property type="molecule type" value="Genomic_DNA"/>
</dbReference>
<dbReference type="GO" id="GO:0042586">
    <property type="term" value="F:peptide deformylase activity"/>
    <property type="evidence" value="ECO:0007669"/>
    <property type="project" value="UniProtKB-EC"/>
</dbReference>
<dbReference type="EC" id="3.5.1.88" evidence="3"/>
<dbReference type="Gene3D" id="3.90.45.10">
    <property type="entry name" value="Peptide deformylase"/>
    <property type="match status" value="1"/>
</dbReference>
<protein>
    <submittedName>
        <fullName evidence="3">Peptide deformylase</fullName>
        <ecNumber evidence="3">3.5.1.88</ecNumber>
    </submittedName>
</protein>
<dbReference type="PRINTS" id="PR01576">
    <property type="entry name" value="PDEFORMYLASE"/>
</dbReference>
<keyword evidence="4" id="KW-1185">Reference proteome</keyword>
<evidence type="ECO:0000313" key="3">
    <source>
        <dbReference type="EMBL" id="MCU6725924.1"/>
    </source>
</evidence>
<dbReference type="RefSeq" id="WP_262655160.1">
    <property type="nucleotide sequence ID" value="NZ_JAOQKE010000015.1"/>
</dbReference>
<dbReference type="Proteomes" id="UP001652338">
    <property type="component" value="Unassembled WGS sequence"/>
</dbReference>
<dbReference type="PANTHER" id="PTHR10458">
    <property type="entry name" value="PEPTIDE DEFORMYLASE"/>
    <property type="match status" value="1"/>
</dbReference>
<dbReference type="CDD" id="cd00487">
    <property type="entry name" value="Pep_deformylase"/>
    <property type="match status" value="1"/>
</dbReference>
<gene>
    <name evidence="3" type="ORF">OCV47_11290</name>
</gene>
<reference evidence="3 4" key="1">
    <citation type="journal article" date="2021" name="ISME Commun">
        <title>Automated analysis of genomic sequences facilitates high-throughput and comprehensive description of bacteria.</title>
        <authorList>
            <person name="Hitch T.C.A."/>
        </authorList>
    </citation>
    <scope>NUCLEOTIDE SEQUENCE [LARGE SCALE GENOMIC DNA]</scope>
    <source>
        <strain evidence="3 4">Sanger_29</strain>
    </source>
</reference>
<dbReference type="InterPro" id="IPR036821">
    <property type="entry name" value="Peptide_deformylase_sf"/>
</dbReference>
<dbReference type="NCBIfam" id="NF006670">
    <property type="entry name" value="PRK09218.1"/>
    <property type="match status" value="1"/>
</dbReference>
<comment type="caution">
    <text evidence="3">The sequence shown here is derived from an EMBL/GenBank/DDBJ whole genome shotgun (WGS) entry which is preliminary data.</text>
</comment>